<evidence type="ECO:0000256" key="1">
    <source>
        <dbReference type="SAM" id="Phobius"/>
    </source>
</evidence>
<keyword evidence="1" id="KW-1133">Transmembrane helix</keyword>
<dbReference type="AlphaFoldDB" id="A0A645FUG6"/>
<comment type="caution">
    <text evidence="2">The sequence shown here is derived from an EMBL/GenBank/DDBJ whole genome shotgun (WGS) entry which is preliminary data.</text>
</comment>
<sequence length="46" mass="5189">MRTAVPSFDTVLRLIGFLITAAELMIIESFRELISQQLPRGTVKII</sequence>
<keyword evidence="1" id="KW-0812">Transmembrane</keyword>
<dbReference type="EMBL" id="VSSQ01064554">
    <property type="protein sequence ID" value="MPN17426.1"/>
    <property type="molecule type" value="Genomic_DNA"/>
</dbReference>
<gene>
    <name evidence="2" type="ORF">SDC9_164779</name>
</gene>
<protein>
    <submittedName>
        <fullName evidence="2">Uncharacterized protein</fullName>
    </submittedName>
</protein>
<accession>A0A645FUG6</accession>
<name>A0A645FUG6_9ZZZZ</name>
<proteinExistence type="predicted"/>
<feature type="transmembrane region" description="Helical" evidence="1">
    <location>
        <begin position="12"/>
        <end position="30"/>
    </location>
</feature>
<organism evidence="2">
    <name type="scientific">bioreactor metagenome</name>
    <dbReference type="NCBI Taxonomy" id="1076179"/>
    <lineage>
        <taxon>unclassified sequences</taxon>
        <taxon>metagenomes</taxon>
        <taxon>ecological metagenomes</taxon>
    </lineage>
</organism>
<reference evidence="2" key="1">
    <citation type="submission" date="2019-08" db="EMBL/GenBank/DDBJ databases">
        <authorList>
            <person name="Kucharzyk K."/>
            <person name="Murdoch R.W."/>
            <person name="Higgins S."/>
            <person name="Loffler F."/>
        </authorList>
    </citation>
    <scope>NUCLEOTIDE SEQUENCE</scope>
</reference>
<evidence type="ECO:0000313" key="2">
    <source>
        <dbReference type="EMBL" id="MPN17426.1"/>
    </source>
</evidence>
<keyword evidence="1" id="KW-0472">Membrane</keyword>